<sequence length="61" mass="7149">MSKNKKVQEDSHHQGRDKAYMDIDRMINEGMSGGSVHMREETTNIEEARELYHEEPPFKAE</sequence>
<keyword evidence="3" id="KW-1185">Reference proteome</keyword>
<accession>A0A5B8Z247</accession>
<dbReference type="Proteomes" id="UP000321555">
    <property type="component" value="Chromosome"/>
</dbReference>
<evidence type="ECO:0000313" key="3">
    <source>
        <dbReference type="Proteomes" id="UP000321555"/>
    </source>
</evidence>
<dbReference type="RefSeq" id="WP_057774572.1">
    <property type="nucleotide sequence ID" value="NZ_CP042593.1"/>
</dbReference>
<reference evidence="3" key="1">
    <citation type="submission" date="2019-08" db="EMBL/GenBank/DDBJ databases">
        <authorList>
            <person name="Zheng X."/>
        </authorList>
    </citation>
    <scope>NUCLEOTIDE SEQUENCE [LARGE SCALE GENOMIC DNA]</scope>
    <source>
        <strain evidence="3">FJAT-25496</strain>
    </source>
</reference>
<dbReference type="OrthoDB" id="2454402at2"/>
<dbReference type="KEGG" id="bda:FSZ17_07535"/>
<evidence type="ECO:0008006" key="4">
    <source>
        <dbReference type="Google" id="ProtNLM"/>
    </source>
</evidence>
<organism evidence="2 3">
    <name type="scientific">Cytobacillus dafuensis</name>
    <name type="common">Bacillus dafuensis</name>
    <dbReference type="NCBI Taxonomy" id="1742359"/>
    <lineage>
        <taxon>Bacteria</taxon>
        <taxon>Bacillati</taxon>
        <taxon>Bacillota</taxon>
        <taxon>Bacilli</taxon>
        <taxon>Bacillales</taxon>
        <taxon>Bacillaceae</taxon>
        <taxon>Cytobacillus</taxon>
    </lineage>
</organism>
<evidence type="ECO:0000313" key="2">
    <source>
        <dbReference type="EMBL" id="QED47110.1"/>
    </source>
</evidence>
<evidence type="ECO:0000256" key="1">
    <source>
        <dbReference type="SAM" id="MobiDB-lite"/>
    </source>
</evidence>
<dbReference type="AlphaFoldDB" id="A0A5B8Z247"/>
<name>A0A5B8Z247_CYTDA</name>
<gene>
    <name evidence="2" type="ORF">FSZ17_07535</name>
</gene>
<protein>
    <recommendedName>
        <fullName evidence="4">DUF4025 domain-containing protein</fullName>
    </recommendedName>
</protein>
<dbReference type="EMBL" id="CP042593">
    <property type="protein sequence ID" value="QED47110.1"/>
    <property type="molecule type" value="Genomic_DNA"/>
</dbReference>
<proteinExistence type="predicted"/>
<feature type="region of interest" description="Disordered" evidence="1">
    <location>
        <begin position="1"/>
        <end position="22"/>
    </location>
</feature>